<dbReference type="EC" id="2.4.1.187" evidence="5"/>
<comment type="function">
    <text evidence="5">Catalyzes the conversion of GlcNAc-PP-undecaprenol into ManNAc-GlcNAc-PP-undecaprenol, the first committed lipid intermediate in the de novo synthesis of teichoic acid.</text>
</comment>
<evidence type="ECO:0000256" key="5">
    <source>
        <dbReference type="HAMAP-Rule" id="MF_02070"/>
    </source>
</evidence>
<dbReference type="NCBIfam" id="TIGR00696">
    <property type="entry name" value="wecG_tagA_cpsF"/>
    <property type="match status" value="1"/>
</dbReference>
<keyword evidence="1 5" id="KW-0328">Glycosyltransferase</keyword>
<evidence type="ECO:0000256" key="2">
    <source>
        <dbReference type="ARBA" id="ARBA00022679"/>
    </source>
</evidence>
<dbReference type="GO" id="GO:0019350">
    <property type="term" value="P:teichoic acid biosynthetic process"/>
    <property type="evidence" value="ECO:0007669"/>
    <property type="project" value="UniProtKB-UniRule"/>
</dbReference>
<comment type="similarity">
    <text evidence="5">Belongs to the glycosyltransferase 26 family. TagA/TarA subfamily.</text>
</comment>
<dbReference type="PANTHER" id="PTHR34136">
    <property type="match status" value="1"/>
</dbReference>
<keyword evidence="3 5" id="KW-0777">Teichoic acid biosynthesis</keyword>
<reference evidence="6 7" key="1">
    <citation type="submission" date="2011-08" db="EMBL/GenBank/DDBJ databases">
        <title>The Genome Sequence of Selenomonas infelix ATCC 43532.</title>
        <authorList>
            <consortium name="The Broad Institute Genome Sequencing Platform"/>
            <person name="Earl A."/>
            <person name="Ward D."/>
            <person name="Feldgarden M."/>
            <person name="Gevers D."/>
            <person name="Izard J."/>
            <person name="Blanton J.M."/>
            <person name="Baranova O.V."/>
            <person name="Dewhirst F.E."/>
            <person name="Young S.K."/>
            <person name="Zeng Q."/>
            <person name="Gargeya S."/>
            <person name="Fitzgerald M."/>
            <person name="Haas B."/>
            <person name="Abouelleil A."/>
            <person name="Alvarado L."/>
            <person name="Arachchi H.M."/>
            <person name="Berlin A."/>
            <person name="Brown A."/>
            <person name="Chapman S.B."/>
            <person name="Chen Z."/>
            <person name="Dunbar C."/>
            <person name="Freedman E."/>
            <person name="Gearin G."/>
            <person name="Gellesch M."/>
            <person name="Goldberg J."/>
            <person name="Griggs A."/>
            <person name="Gujja S."/>
            <person name="Heiman D."/>
            <person name="Howarth C."/>
            <person name="Larson L."/>
            <person name="Lui A."/>
            <person name="MacDonald P.J.P."/>
            <person name="Montmayeur A."/>
            <person name="Murphy C."/>
            <person name="Neiman D."/>
            <person name="Pearson M."/>
            <person name="Priest M."/>
            <person name="Roberts A."/>
            <person name="Saif S."/>
            <person name="Shea T."/>
            <person name="Shenoy N."/>
            <person name="Sisk P."/>
            <person name="Stolte C."/>
            <person name="Sykes S."/>
            <person name="Wortman J."/>
            <person name="Nusbaum C."/>
            <person name="Birren B."/>
        </authorList>
    </citation>
    <scope>NUCLEOTIDE SEQUENCE [LARGE SCALE GENOMIC DNA]</scope>
    <source>
        <strain evidence="6 7">ATCC 43532</strain>
    </source>
</reference>
<name>G5GS56_9FIRM</name>
<keyword evidence="4 5" id="KW-0961">Cell wall biogenesis/degradation</keyword>
<dbReference type="Gene3D" id="3.40.50.2300">
    <property type="match status" value="1"/>
</dbReference>
<dbReference type="PATRIC" id="fig|679201.3.peg.2106"/>
<dbReference type="UniPathway" id="UPA00632"/>
<comment type="caution">
    <text evidence="6">The sequence shown here is derived from an EMBL/GenBank/DDBJ whole genome shotgun (WGS) entry which is preliminary data.</text>
</comment>
<proteinExistence type="inferred from homology"/>
<dbReference type="HOGENOM" id="CLU_063203_3_1_9"/>
<keyword evidence="2 5" id="KW-0808">Transferase</keyword>
<comment type="catalytic activity">
    <reaction evidence="5">
        <text>UDP-N-acetyl-alpha-D-mannosamine + N-acetyl-alpha-D-glucosaminyl-di-trans,octa-cis-undecaprenyl diphosphate = N-acetyl-beta-D-mannosaminyl-(1-&gt;4)-N-acetyl-alpha-D-glucosaminyl di-trans,octa-cis-undecaprenyl diphosphate + UDP + H(+)</text>
        <dbReference type="Rhea" id="RHEA:16053"/>
        <dbReference type="ChEBI" id="CHEBI:15378"/>
        <dbReference type="ChEBI" id="CHEBI:58223"/>
        <dbReference type="ChEBI" id="CHEBI:62959"/>
        <dbReference type="ChEBI" id="CHEBI:68623"/>
        <dbReference type="ChEBI" id="CHEBI:132210"/>
        <dbReference type="EC" id="2.4.1.187"/>
    </reaction>
</comment>
<dbReference type="PANTHER" id="PTHR34136:SF1">
    <property type="entry name" value="UDP-N-ACETYL-D-MANNOSAMINURONIC ACID TRANSFERASE"/>
    <property type="match status" value="1"/>
</dbReference>
<dbReference type="HAMAP" id="MF_02070">
    <property type="entry name" value="TagA_TarA"/>
    <property type="match status" value="1"/>
</dbReference>
<dbReference type="InterPro" id="IPR034714">
    <property type="entry name" value="TagA_TarA"/>
</dbReference>
<gene>
    <name evidence="6" type="ORF">HMPREF9334_02088</name>
</gene>
<comment type="pathway">
    <text evidence="5">Cell wall biogenesis; teichoic acid biosynthesis.</text>
</comment>
<evidence type="ECO:0000256" key="1">
    <source>
        <dbReference type="ARBA" id="ARBA00022676"/>
    </source>
</evidence>
<evidence type="ECO:0000256" key="4">
    <source>
        <dbReference type="ARBA" id="ARBA00023316"/>
    </source>
</evidence>
<dbReference type="Proteomes" id="UP000004129">
    <property type="component" value="Unassembled WGS sequence"/>
</dbReference>
<dbReference type="Pfam" id="PF03808">
    <property type="entry name" value="Glyco_tran_WecG"/>
    <property type="match status" value="1"/>
</dbReference>
<evidence type="ECO:0000313" key="7">
    <source>
        <dbReference type="Proteomes" id="UP000004129"/>
    </source>
</evidence>
<dbReference type="AlphaFoldDB" id="G5GS56"/>
<dbReference type="EMBL" id="ACZM01000019">
    <property type="protein sequence ID" value="EHG18949.1"/>
    <property type="molecule type" value="Genomic_DNA"/>
</dbReference>
<dbReference type="GO" id="GO:0047244">
    <property type="term" value="F:N-acetylglucosaminyldiphosphoundecaprenol N-acetyl-beta-D-mannosaminyltransferase activity"/>
    <property type="evidence" value="ECO:0007669"/>
    <property type="project" value="UniProtKB-UniRule"/>
</dbReference>
<accession>G5GS56</accession>
<dbReference type="InterPro" id="IPR004629">
    <property type="entry name" value="WecG_TagA_CpsF"/>
</dbReference>
<sequence>MALSFHDIWREYSLSERVNILGVHVDAVTMTEAVAAVRSYMDERAGVMIATANAEMIMRATHDPELCDILNAAALVVADGAGTVWAARHLGHRMPERVAGYDLAQELLRAAPSEGRRIYFFGSAPGVAEKAKAKAEKLYPGIEIVGVRDGYFKPEDNAAIIEEIKAAKPDLLLVALGVPKQEKWIAAHLAELGVPVAIGVGGTLDVMAGVMKRAPRWMQKAKLEWLFRGMLQPKRAGRLLALPKFVWKVHASRK</sequence>
<dbReference type="GO" id="GO:0071555">
    <property type="term" value="P:cell wall organization"/>
    <property type="evidence" value="ECO:0007669"/>
    <property type="project" value="UniProtKB-KW"/>
</dbReference>
<organism evidence="6 7">
    <name type="scientific">Selenomonas infelix ATCC 43532</name>
    <dbReference type="NCBI Taxonomy" id="679201"/>
    <lineage>
        <taxon>Bacteria</taxon>
        <taxon>Bacillati</taxon>
        <taxon>Bacillota</taxon>
        <taxon>Negativicutes</taxon>
        <taxon>Selenomonadales</taxon>
        <taxon>Selenomonadaceae</taxon>
        <taxon>Selenomonas</taxon>
    </lineage>
</organism>
<keyword evidence="7" id="KW-1185">Reference proteome</keyword>
<dbReference type="eggNOG" id="COG1922">
    <property type="taxonomic scope" value="Bacteria"/>
</dbReference>
<dbReference type="CDD" id="cd06533">
    <property type="entry name" value="Glyco_transf_WecG_TagA"/>
    <property type="match status" value="1"/>
</dbReference>
<evidence type="ECO:0000313" key="6">
    <source>
        <dbReference type="EMBL" id="EHG18949.1"/>
    </source>
</evidence>
<dbReference type="STRING" id="679201.HMPREF9334_02088"/>
<protein>
    <recommendedName>
        <fullName evidence="5">N-acetylglucosaminyldiphosphoundecaprenol N-acetyl-beta-D-mannosaminyltransferase</fullName>
        <ecNumber evidence="5">2.4.1.187</ecNumber>
    </recommendedName>
    <alternativeName>
        <fullName evidence="5">N-acetylmannosaminyltransferase</fullName>
    </alternativeName>
    <alternativeName>
        <fullName evidence="5">UDP-N-acetylmannosamine transferase</fullName>
    </alternativeName>
    <alternativeName>
        <fullName evidence="5">UDP-N-acetylmannosamine:N-acetylglucosaminyl pyrophosphorylundecaprenol N-acetylmannosaminyltransferase</fullName>
    </alternativeName>
</protein>
<evidence type="ECO:0000256" key="3">
    <source>
        <dbReference type="ARBA" id="ARBA00022944"/>
    </source>
</evidence>